<proteinExistence type="predicted"/>
<accession>A0ABV6ITA0</accession>
<comment type="caution">
    <text evidence="1">The sequence shown here is derived from an EMBL/GenBank/DDBJ whole genome shotgun (WGS) entry which is preliminary data.</text>
</comment>
<dbReference type="RefSeq" id="WP_377051676.1">
    <property type="nucleotide sequence ID" value="NZ_JBHLVZ010000041.1"/>
</dbReference>
<gene>
    <name evidence="1" type="ORF">ACFFIC_14910</name>
</gene>
<reference evidence="1 2" key="1">
    <citation type="submission" date="2024-09" db="EMBL/GenBank/DDBJ databases">
        <authorList>
            <person name="Sun Q."/>
            <person name="Mori K."/>
        </authorList>
    </citation>
    <scope>NUCLEOTIDE SEQUENCE [LARGE SCALE GENOMIC DNA]</scope>
    <source>
        <strain evidence="1 2">CCM 7468</strain>
    </source>
</reference>
<organism evidence="1 2">
    <name type="scientific">Muricoccus vinaceus</name>
    <dbReference type="NCBI Taxonomy" id="424704"/>
    <lineage>
        <taxon>Bacteria</taxon>
        <taxon>Pseudomonadati</taxon>
        <taxon>Pseudomonadota</taxon>
        <taxon>Alphaproteobacteria</taxon>
        <taxon>Acetobacterales</taxon>
        <taxon>Roseomonadaceae</taxon>
        <taxon>Muricoccus</taxon>
    </lineage>
</organism>
<dbReference type="Proteomes" id="UP001589789">
    <property type="component" value="Unassembled WGS sequence"/>
</dbReference>
<sequence>MNAWTQAAPEAPDMTPRTITCTFGHYTDTVWTDRRKLIWESLAAILTDHRVGSKDGTCIVPATFTGTRRHKNDAARIDVVVLDSDAGFTLEEIHSALTRQGWTAVISSTHSHLTTRTLARRGSWDKFLLTAADPN</sequence>
<dbReference type="EMBL" id="JBHLVZ010000041">
    <property type="protein sequence ID" value="MFC0386826.1"/>
    <property type="molecule type" value="Genomic_DNA"/>
</dbReference>
<name>A0ABV6ITA0_9PROT</name>
<evidence type="ECO:0000313" key="1">
    <source>
        <dbReference type="EMBL" id="MFC0386826.1"/>
    </source>
</evidence>
<keyword evidence="2" id="KW-1185">Reference proteome</keyword>
<protein>
    <submittedName>
        <fullName evidence="1">Uncharacterized protein</fullName>
    </submittedName>
</protein>
<evidence type="ECO:0000313" key="2">
    <source>
        <dbReference type="Proteomes" id="UP001589789"/>
    </source>
</evidence>